<accession>A0AAW0C126</accession>
<proteinExistence type="predicted"/>
<keyword evidence="2" id="KW-1185">Reference proteome</keyword>
<dbReference type="EMBL" id="JAYKXP010000068">
    <property type="protein sequence ID" value="KAK7032092.1"/>
    <property type="molecule type" value="Genomic_DNA"/>
</dbReference>
<gene>
    <name evidence="1" type="ORF">VNI00_013462</name>
</gene>
<dbReference type="AlphaFoldDB" id="A0AAW0C126"/>
<reference evidence="1 2" key="1">
    <citation type="submission" date="2024-01" db="EMBL/GenBank/DDBJ databases">
        <title>A draft genome for a cacao thread blight-causing isolate of Paramarasmius palmivorus.</title>
        <authorList>
            <person name="Baruah I.K."/>
            <person name="Bukari Y."/>
            <person name="Amoako-Attah I."/>
            <person name="Meinhardt L.W."/>
            <person name="Bailey B.A."/>
            <person name="Cohen S.P."/>
        </authorList>
    </citation>
    <scope>NUCLEOTIDE SEQUENCE [LARGE SCALE GENOMIC DNA]</scope>
    <source>
        <strain evidence="1 2">GH-12</strain>
    </source>
</reference>
<dbReference type="Proteomes" id="UP001383192">
    <property type="component" value="Unassembled WGS sequence"/>
</dbReference>
<name>A0AAW0C126_9AGAR</name>
<evidence type="ECO:0000313" key="1">
    <source>
        <dbReference type="EMBL" id="KAK7032092.1"/>
    </source>
</evidence>
<sequence length="248" mass="28078">MLRHLLCVVALALISAFVLVLISPVYFAYPTLKDLEAFPLPEIGMRVILLVDNPQKVLPTFCALESLLLETGKLHLIHMPTNTLVGSDLPFKSLEDQMKQFILDEEVQTIFVAGNTPLNLTNKALSDDSLSFVRLYALEDPPHPYIQHLGPLAILAMLIDILLDTVFRTFVAFEFQYTSRPWSRYLEFSAAVTRRAIGTPSFPELVFTSGVGNWWRVITDVRGEMGWTFSPYAWVNVWAEVHPLRGQE</sequence>
<protein>
    <submittedName>
        <fullName evidence="1">Uncharacterized protein</fullName>
    </submittedName>
</protein>
<evidence type="ECO:0000313" key="2">
    <source>
        <dbReference type="Proteomes" id="UP001383192"/>
    </source>
</evidence>
<comment type="caution">
    <text evidence="1">The sequence shown here is derived from an EMBL/GenBank/DDBJ whole genome shotgun (WGS) entry which is preliminary data.</text>
</comment>
<organism evidence="1 2">
    <name type="scientific">Paramarasmius palmivorus</name>
    <dbReference type="NCBI Taxonomy" id="297713"/>
    <lineage>
        <taxon>Eukaryota</taxon>
        <taxon>Fungi</taxon>
        <taxon>Dikarya</taxon>
        <taxon>Basidiomycota</taxon>
        <taxon>Agaricomycotina</taxon>
        <taxon>Agaricomycetes</taxon>
        <taxon>Agaricomycetidae</taxon>
        <taxon>Agaricales</taxon>
        <taxon>Marasmiineae</taxon>
        <taxon>Marasmiaceae</taxon>
        <taxon>Paramarasmius</taxon>
    </lineage>
</organism>